<dbReference type="GeneID" id="70102118"/>
<comment type="caution">
    <text evidence="1">The sequence shown here is derived from an EMBL/GenBank/DDBJ whole genome shotgun (WGS) entry which is preliminary data.</text>
</comment>
<dbReference type="EMBL" id="WKED01000001">
    <property type="protein sequence ID" value="MCF5105325.1"/>
    <property type="molecule type" value="Genomic_DNA"/>
</dbReference>
<name>A0ABS9EYP9_9PSED</name>
<evidence type="ECO:0000313" key="2">
    <source>
        <dbReference type="Proteomes" id="UP000814003"/>
    </source>
</evidence>
<evidence type="ECO:0008006" key="3">
    <source>
        <dbReference type="Google" id="ProtNLM"/>
    </source>
</evidence>
<dbReference type="Proteomes" id="UP000814003">
    <property type="component" value="Unassembled WGS sequence"/>
</dbReference>
<gene>
    <name evidence="1" type="ORF">GIW56_00615</name>
</gene>
<proteinExistence type="predicted"/>
<organism evidence="1 2">
    <name type="scientific">Pseudomonas gessardii</name>
    <dbReference type="NCBI Taxonomy" id="78544"/>
    <lineage>
        <taxon>Bacteria</taxon>
        <taxon>Pseudomonadati</taxon>
        <taxon>Pseudomonadota</taxon>
        <taxon>Gammaproteobacteria</taxon>
        <taxon>Pseudomonadales</taxon>
        <taxon>Pseudomonadaceae</taxon>
        <taxon>Pseudomonas</taxon>
    </lineage>
</organism>
<reference evidence="1 2" key="1">
    <citation type="submission" date="2019-11" db="EMBL/GenBank/DDBJ databases">
        <title>Epiphytic Pseudomonas syringae from cherry orchards.</title>
        <authorList>
            <person name="Hulin M.T."/>
        </authorList>
    </citation>
    <scope>NUCLEOTIDE SEQUENCE [LARGE SCALE GENOMIC DNA]</scope>
    <source>
        <strain evidence="1 2">PA-6-5B</strain>
    </source>
</reference>
<accession>A0ABS9EYP9</accession>
<sequence length="80" mass="8577">MSSINAAAFFAANVKYFEDAGDRNVDKPLVNDRDRLAGEPMDDKETPLEPGIYVLREGGHFVVAGDSGGDGRSDILYGGE</sequence>
<keyword evidence="2" id="KW-1185">Reference proteome</keyword>
<evidence type="ECO:0000313" key="1">
    <source>
        <dbReference type="EMBL" id="MCF5105325.1"/>
    </source>
</evidence>
<dbReference type="RefSeq" id="WP_130898198.1">
    <property type="nucleotide sequence ID" value="NZ_CBCRYT010000004.1"/>
</dbReference>
<protein>
    <recommendedName>
        <fullName evidence="3">Type IV secretion protein Rhs</fullName>
    </recommendedName>
</protein>